<dbReference type="PANTHER" id="PTHR11557:SF0">
    <property type="entry name" value="PORPHOBILINOGEN DEAMINASE"/>
    <property type="match status" value="1"/>
</dbReference>
<keyword evidence="6 8" id="KW-0627">Porphyrin biosynthesis</keyword>
<evidence type="ECO:0000259" key="10">
    <source>
        <dbReference type="Pfam" id="PF03900"/>
    </source>
</evidence>
<dbReference type="PANTHER" id="PTHR11557">
    <property type="entry name" value="PORPHOBILINOGEN DEAMINASE"/>
    <property type="match status" value="1"/>
</dbReference>
<keyword evidence="5 8" id="KW-0808">Transferase</keyword>
<dbReference type="GO" id="GO:0006782">
    <property type="term" value="P:protoporphyrinogen IX biosynthetic process"/>
    <property type="evidence" value="ECO:0007669"/>
    <property type="project" value="UniProtKB-UniRule"/>
</dbReference>
<comment type="subunit">
    <text evidence="4 8">Monomer.</text>
</comment>
<proteinExistence type="inferred from homology"/>
<dbReference type="InterPro" id="IPR036803">
    <property type="entry name" value="Porphobilinogen_deaminase_C_sf"/>
</dbReference>
<evidence type="ECO:0000256" key="1">
    <source>
        <dbReference type="ARBA" id="ARBA00002869"/>
    </source>
</evidence>
<evidence type="ECO:0000256" key="6">
    <source>
        <dbReference type="ARBA" id="ARBA00023244"/>
    </source>
</evidence>
<dbReference type="RefSeq" id="WP_083560840.1">
    <property type="nucleotide sequence ID" value="NZ_AQQV01000001.1"/>
</dbReference>
<dbReference type="FunFam" id="3.40.190.10:FF:000005">
    <property type="entry name" value="Porphobilinogen deaminase"/>
    <property type="match status" value="1"/>
</dbReference>
<feature type="modified residue" description="S-(dipyrrolylmethanemethyl)cysteine" evidence="8">
    <location>
        <position position="238"/>
    </location>
</feature>
<dbReference type="InterPro" id="IPR022417">
    <property type="entry name" value="Porphobilin_deaminase_N"/>
</dbReference>
<dbReference type="HAMAP" id="MF_00260">
    <property type="entry name" value="Porphobil_deam"/>
    <property type="match status" value="1"/>
</dbReference>
<comment type="pathway">
    <text evidence="2">Porphyrin-containing compound metabolism; protoporphyrin-IX biosynthesis; coproporphyrinogen-III from 5-aminolevulinate: step 2/4.</text>
</comment>
<dbReference type="CDD" id="cd13646">
    <property type="entry name" value="PBP2_EcHMBS_like"/>
    <property type="match status" value="1"/>
</dbReference>
<comment type="similarity">
    <text evidence="3 8">Belongs to the HMBS family.</text>
</comment>
<gene>
    <name evidence="8" type="primary">hemC</name>
    <name evidence="11" type="ORF">ATO7_06915</name>
</gene>
<comment type="function">
    <text evidence="1 8">Tetrapolymerization of the monopyrrole PBG into the hydroxymethylbilane pre-uroporphyrinogen in several discrete steps.</text>
</comment>
<dbReference type="SUPFAM" id="SSF53850">
    <property type="entry name" value="Periplasmic binding protein-like II"/>
    <property type="match status" value="1"/>
</dbReference>
<dbReference type="AlphaFoldDB" id="A0A1Y1SIT0"/>
<evidence type="ECO:0000256" key="5">
    <source>
        <dbReference type="ARBA" id="ARBA00022679"/>
    </source>
</evidence>
<comment type="catalytic activity">
    <reaction evidence="7 8">
        <text>4 porphobilinogen + H2O = hydroxymethylbilane + 4 NH4(+)</text>
        <dbReference type="Rhea" id="RHEA:13185"/>
        <dbReference type="ChEBI" id="CHEBI:15377"/>
        <dbReference type="ChEBI" id="CHEBI:28938"/>
        <dbReference type="ChEBI" id="CHEBI:57845"/>
        <dbReference type="ChEBI" id="CHEBI:58126"/>
        <dbReference type="EC" id="2.5.1.61"/>
    </reaction>
</comment>
<evidence type="ECO:0000256" key="4">
    <source>
        <dbReference type="ARBA" id="ARBA00011245"/>
    </source>
</evidence>
<dbReference type="InterPro" id="IPR022418">
    <property type="entry name" value="Porphobilinogen_deaminase_C"/>
</dbReference>
<comment type="caution">
    <text evidence="11">The sequence shown here is derived from an EMBL/GenBank/DDBJ whole genome shotgun (WGS) entry which is preliminary data.</text>
</comment>
<dbReference type="Proteomes" id="UP000192342">
    <property type="component" value="Unassembled WGS sequence"/>
</dbReference>
<dbReference type="InterPro" id="IPR000860">
    <property type="entry name" value="HemC"/>
</dbReference>
<evidence type="ECO:0000256" key="7">
    <source>
        <dbReference type="ARBA" id="ARBA00048169"/>
    </source>
</evidence>
<dbReference type="PROSITE" id="PS00533">
    <property type="entry name" value="PORPHOBILINOGEN_DEAM"/>
    <property type="match status" value="1"/>
</dbReference>
<organism evidence="11 12">
    <name type="scientific">Oceanococcus atlanticus</name>
    <dbReference type="NCBI Taxonomy" id="1317117"/>
    <lineage>
        <taxon>Bacteria</taxon>
        <taxon>Pseudomonadati</taxon>
        <taxon>Pseudomonadota</taxon>
        <taxon>Gammaproteobacteria</taxon>
        <taxon>Chromatiales</taxon>
        <taxon>Oceanococcaceae</taxon>
        <taxon>Oceanococcus</taxon>
    </lineage>
</organism>
<dbReference type="Pfam" id="PF03900">
    <property type="entry name" value="Porphobil_deamC"/>
    <property type="match status" value="1"/>
</dbReference>
<comment type="miscellaneous">
    <text evidence="8">The porphobilinogen subunits are added to the dipyrromethane group.</text>
</comment>
<keyword evidence="12" id="KW-1185">Reference proteome</keyword>
<dbReference type="UniPathway" id="UPA00251">
    <property type="reaction ID" value="UER00319"/>
</dbReference>
<dbReference type="EC" id="2.5.1.61" evidence="8"/>
<dbReference type="GO" id="GO:0005737">
    <property type="term" value="C:cytoplasm"/>
    <property type="evidence" value="ECO:0007669"/>
    <property type="project" value="UniProtKB-UniRule"/>
</dbReference>
<evidence type="ECO:0000259" key="9">
    <source>
        <dbReference type="Pfam" id="PF01379"/>
    </source>
</evidence>
<evidence type="ECO:0000313" key="12">
    <source>
        <dbReference type="Proteomes" id="UP000192342"/>
    </source>
</evidence>
<evidence type="ECO:0000313" key="11">
    <source>
        <dbReference type="EMBL" id="ORE89592.1"/>
    </source>
</evidence>
<dbReference type="Gene3D" id="3.30.160.40">
    <property type="entry name" value="Porphobilinogen deaminase, C-terminal domain"/>
    <property type="match status" value="1"/>
</dbReference>
<dbReference type="SUPFAM" id="SSF54782">
    <property type="entry name" value="Porphobilinogen deaminase (hydroxymethylbilane synthase), C-terminal domain"/>
    <property type="match status" value="1"/>
</dbReference>
<accession>A0A1Y1SIT0</accession>
<dbReference type="Gene3D" id="3.40.190.10">
    <property type="entry name" value="Periplasmic binding protein-like II"/>
    <property type="match status" value="2"/>
</dbReference>
<dbReference type="STRING" id="1317117.ATO7_06915"/>
<dbReference type="EMBL" id="AQQV01000001">
    <property type="protein sequence ID" value="ORE89592.1"/>
    <property type="molecule type" value="Genomic_DNA"/>
</dbReference>
<reference evidence="11 12" key="1">
    <citation type="submission" date="2013-04" db="EMBL/GenBank/DDBJ databases">
        <title>Oceanococcus atlanticus 22II-S10r2 Genome Sequencing.</title>
        <authorList>
            <person name="Lai Q."/>
            <person name="Li G."/>
            <person name="Shao Z."/>
        </authorList>
    </citation>
    <scope>NUCLEOTIDE SEQUENCE [LARGE SCALE GENOMIC DNA]</scope>
    <source>
        <strain evidence="11 12">22II-S10r2</strain>
    </source>
</reference>
<evidence type="ECO:0000256" key="2">
    <source>
        <dbReference type="ARBA" id="ARBA00004735"/>
    </source>
</evidence>
<evidence type="ECO:0000256" key="8">
    <source>
        <dbReference type="HAMAP-Rule" id="MF_00260"/>
    </source>
</evidence>
<dbReference type="OrthoDB" id="9810298at2"/>
<name>A0A1Y1SIT0_9GAMM</name>
<feature type="domain" description="Porphobilinogen deaminase N-terminal" evidence="9">
    <location>
        <begin position="4"/>
        <end position="209"/>
    </location>
</feature>
<dbReference type="NCBIfam" id="TIGR00212">
    <property type="entry name" value="hemC"/>
    <property type="match status" value="1"/>
</dbReference>
<sequence length="305" mass="33148">MSTLRIATRRSPLARWQADFVADALRQLHPQLQIEICPMETKGDQWLRSSLSQLGGKGLFVKELEQALLDNQADIAVHSMKDVPAHFPDGLGLVAILERHDPRDALLGVSTLDDLAHGAVVGTASQRRQLQVVAQRPDLKIKLLRGNIQTRMGKLEAGEYDAILLAASGLKRMGYDNRIDRILEPEDMLPAIGQGALGVECRLDDSRVRELIAPLADPATTLRVEAERAVGHCMGSSCQTPVAAYAVIEDDTLWLRALMGDPNSGEVLRDEGRAPLNQAVALGTQLGENLLAKGGDAILQRLQNA</sequence>
<comment type="cofactor">
    <cofactor evidence="8">
        <name>dipyrromethane</name>
        <dbReference type="ChEBI" id="CHEBI:60342"/>
    </cofactor>
    <text evidence="8">Binds 1 dipyrromethane group covalently.</text>
</comment>
<evidence type="ECO:0000256" key="3">
    <source>
        <dbReference type="ARBA" id="ARBA00005638"/>
    </source>
</evidence>
<dbReference type="InterPro" id="IPR022419">
    <property type="entry name" value="Porphobilin_deaminase_cofac_BS"/>
</dbReference>
<dbReference type="Pfam" id="PF01379">
    <property type="entry name" value="Porphobil_deam"/>
    <property type="match status" value="1"/>
</dbReference>
<dbReference type="PIRSF" id="PIRSF001438">
    <property type="entry name" value="4pyrrol_synth_OHMeBilane_synth"/>
    <property type="match status" value="1"/>
</dbReference>
<protein>
    <recommendedName>
        <fullName evidence="8">Porphobilinogen deaminase</fullName>
        <shortName evidence="8">PBG</shortName>
        <ecNumber evidence="8">2.5.1.61</ecNumber>
    </recommendedName>
    <alternativeName>
        <fullName evidence="8">Hydroxymethylbilane synthase</fullName>
        <shortName evidence="8">HMBS</shortName>
    </alternativeName>
    <alternativeName>
        <fullName evidence="8">Pre-uroporphyrinogen synthase</fullName>
    </alternativeName>
</protein>
<dbReference type="GO" id="GO:0004418">
    <property type="term" value="F:hydroxymethylbilane synthase activity"/>
    <property type="evidence" value="ECO:0007669"/>
    <property type="project" value="UniProtKB-UniRule"/>
</dbReference>
<dbReference type="FunFam" id="3.40.190.10:FF:000004">
    <property type="entry name" value="Porphobilinogen deaminase"/>
    <property type="match status" value="1"/>
</dbReference>
<feature type="domain" description="Porphobilinogen deaminase C-terminal" evidence="10">
    <location>
        <begin position="222"/>
        <end position="291"/>
    </location>
</feature>
<dbReference type="PRINTS" id="PR00151">
    <property type="entry name" value="PORPHBDMNASE"/>
</dbReference>